<feature type="compositionally biased region" description="Polar residues" evidence="2">
    <location>
        <begin position="336"/>
        <end position="345"/>
    </location>
</feature>
<feature type="compositionally biased region" description="Basic and acidic residues" evidence="2">
    <location>
        <begin position="412"/>
        <end position="433"/>
    </location>
</feature>
<keyword evidence="1" id="KW-0863">Zinc-finger</keyword>
<dbReference type="EMBL" id="JAUEPO010000001">
    <property type="protein sequence ID" value="KAK3337644.1"/>
    <property type="molecule type" value="Genomic_DNA"/>
</dbReference>
<keyword evidence="6" id="KW-1185">Reference proteome</keyword>
<protein>
    <recommendedName>
        <fullName evidence="4">C2H2-type domain-containing protein</fullName>
    </recommendedName>
</protein>
<dbReference type="GO" id="GO:0008270">
    <property type="term" value="F:zinc ion binding"/>
    <property type="evidence" value="ECO:0007669"/>
    <property type="project" value="UniProtKB-KW"/>
</dbReference>
<evidence type="ECO:0000313" key="5">
    <source>
        <dbReference type="EMBL" id="KAK3337644.1"/>
    </source>
</evidence>
<evidence type="ECO:0000256" key="2">
    <source>
        <dbReference type="SAM" id="MobiDB-lite"/>
    </source>
</evidence>
<feature type="transmembrane region" description="Helical" evidence="3">
    <location>
        <begin position="132"/>
        <end position="150"/>
    </location>
</feature>
<dbReference type="InterPro" id="IPR013087">
    <property type="entry name" value="Znf_C2H2_type"/>
</dbReference>
<dbReference type="Proteomes" id="UP001286456">
    <property type="component" value="Unassembled WGS sequence"/>
</dbReference>
<dbReference type="CDD" id="cd06174">
    <property type="entry name" value="MFS"/>
    <property type="match status" value="1"/>
</dbReference>
<reference evidence="5" key="2">
    <citation type="submission" date="2023-06" db="EMBL/GenBank/DDBJ databases">
        <authorList>
            <consortium name="Lawrence Berkeley National Laboratory"/>
            <person name="Haridas S."/>
            <person name="Hensen N."/>
            <person name="Bonometti L."/>
            <person name="Westerberg I."/>
            <person name="Brannstrom I.O."/>
            <person name="Guillou S."/>
            <person name="Cros-Aarteil S."/>
            <person name="Calhoun S."/>
            <person name="Kuo A."/>
            <person name="Mondo S."/>
            <person name="Pangilinan J."/>
            <person name="Riley R."/>
            <person name="Labutti K."/>
            <person name="Andreopoulos B."/>
            <person name="Lipzen A."/>
            <person name="Chen C."/>
            <person name="Yanf M."/>
            <person name="Daum C."/>
            <person name="Ng V."/>
            <person name="Clum A."/>
            <person name="Steindorff A."/>
            <person name="Ohm R."/>
            <person name="Martin F."/>
            <person name="Silar P."/>
            <person name="Natvig D."/>
            <person name="Lalanne C."/>
            <person name="Gautier V."/>
            <person name="Ament-Velasquez S.L."/>
            <person name="Kruys A."/>
            <person name="Hutchinson M.I."/>
            <person name="Powell A.J."/>
            <person name="Barry K."/>
            <person name="Miller A.N."/>
            <person name="Grigoriev I.V."/>
            <person name="Debuchy R."/>
            <person name="Gladieux P."/>
            <person name="Thoren M.H."/>
            <person name="Johannesson H."/>
        </authorList>
    </citation>
    <scope>NUCLEOTIDE SEQUENCE</scope>
    <source>
        <strain evidence="5">SMH4131-1</strain>
    </source>
</reference>
<reference evidence="5" key="1">
    <citation type="journal article" date="2023" name="Mol. Phylogenet. Evol.">
        <title>Genome-scale phylogeny and comparative genomics of the fungal order Sordariales.</title>
        <authorList>
            <person name="Hensen N."/>
            <person name="Bonometti L."/>
            <person name="Westerberg I."/>
            <person name="Brannstrom I.O."/>
            <person name="Guillou S."/>
            <person name="Cros-Aarteil S."/>
            <person name="Calhoun S."/>
            <person name="Haridas S."/>
            <person name="Kuo A."/>
            <person name="Mondo S."/>
            <person name="Pangilinan J."/>
            <person name="Riley R."/>
            <person name="LaButti K."/>
            <person name="Andreopoulos B."/>
            <person name="Lipzen A."/>
            <person name="Chen C."/>
            <person name="Yan M."/>
            <person name="Daum C."/>
            <person name="Ng V."/>
            <person name="Clum A."/>
            <person name="Steindorff A."/>
            <person name="Ohm R.A."/>
            <person name="Martin F."/>
            <person name="Silar P."/>
            <person name="Natvig D.O."/>
            <person name="Lalanne C."/>
            <person name="Gautier V."/>
            <person name="Ament-Velasquez S.L."/>
            <person name="Kruys A."/>
            <person name="Hutchinson M.I."/>
            <person name="Powell A.J."/>
            <person name="Barry K."/>
            <person name="Miller A.N."/>
            <person name="Grigoriev I.V."/>
            <person name="Debuchy R."/>
            <person name="Gladieux P."/>
            <person name="Hiltunen Thoren M."/>
            <person name="Johannesson H."/>
        </authorList>
    </citation>
    <scope>NUCLEOTIDE SEQUENCE</scope>
    <source>
        <strain evidence="5">SMH4131-1</strain>
    </source>
</reference>
<gene>
    <name evidence="5" type="ORF">B0T19DRAFT_438291</name>
</gene>
<evidence type="ECO:0000313" key="6">
    <source>
        <dbReference type="Proteomes" id="UP001286456"/>
    </source>
</evidence>
<keyword evidence="1" id="KW-0862">Zinc</keyword>
<evidence type="ECO:0000259" key="4">
    <source>
        <dbReference type="PROSITE" id="PS50157"/>
    </source>
</evidence>
<feature type="transmembrane region" description="Helical" evidence="3">
    <location>
        <begin position="102"/>
        <end position="120"/>
    </location>
</feature>
<feature type="compositionally biased region" description="Low complexity" evidence="2">
    <location>
        <begin position="371"/>
        <end position="385"/>
    </location>
</feature>
<feature type="region of interest" description="Disordered" evidence="2">
    <location>
        <begin position="306"/>
        <end position="448"/>
    </location>
</feature>
<keyword evidence="3" id="KW-0812">Transmembrane</keyword>
<name>A0AAE0J669_9PEZI</name>
<sequence length="555" mass="60830">MSYNITTTNDAFIQDQLPQAIAGCALSCFFQVLFLCASWRVILKSLSPSQKTPRLAARVPLVCSVILLILLVVFAVLFSLTWEAVRIPHSYAYPLLLVWEGLSLLSIQVSMVTSGVYTVYAKMSRDRPTLTVAAFFGCAVLYAVHVAMGISSAASVQLAIGIAAIQALVGLRPYRSTWGLRADLRTGFGKYNTFWRLVSWIATKLVLFSLSIVAGFVHSSMNLSSNFARNESVSDTQYLYEQGEAASSHQQLPQPISIDYSLFEDHEATGIAHFNCLSLEALDTLVAEALAGPSFGAPVDVVSTSTKDVVTSPPPTSTSINKPQQEPEAALPIQSPPAQTDTQSILGPGPQVRPRTRSDSVDAADYPTHTSISSSSSQNSPSAASEYDSGGASDTSRHDDHESSPKTPSPRQTREGKGNRQAHDRRVRVDDTRGSPGSSSGTRDFWCRRTHPRKKQPCDRVFARRYHLERHIKEVHLQVREVVCRLCDPPKPISRASGLARHERIIHSNGELVGDDGLRSVTLDAEARPNYSRARLPKWMGEYTLAEETIQKYAG</sequence>
<evidence type="ECO:0000256" key="1">
    <source>
        <dbReference type="PROSITE-ProRule" id="PRU00042"/>
    </source>
</evidence>
<accession>A0AAE0J669</accession>
<feature type="transmembrane region" description="Helical" evidence="3">
    <location>
        <begin position="194"/>
        <end position="217"/>
    </location>
</feature>
<dbReference type="Gene3D" id="3.30.160.60">
    <property type="entry name" value="Classic Zinc Finger"/>
    <property type="match status" value="1"/>
</dbReference>
<feature type="transmembrane region" description="Helical" evidence="3">
    <location>
        <begin position="20"/>
        <end position="43"/>
    </location>
</feature>
<keyword evidence="3" id="KW-0472">Membrane</keyword>
<evidence type="ECO:0000256" key="3">
    <source>
        <dbReference type="SAM" id="Phobius"/>
    </source>
</evidence>
<organism evidence="5 6">
    <name type="scientific">Cercophora scortea</name>
    <dbReference type="NCBI Taxonomy" id="314031"/>
    <lineage>
        <taxon>Eukaryota</taxon>
        <taxon>Fungi</taxon>
        <taxon>Dikarya</taxon>
        <taxon>Ascomycota</taxon>
        <taxon>Pezizomycotina</taxon>
        <taxon>Sordariomycetes</taxon>
        <taxon>Sordariomycetidae</taxon>
        <taxon>Sordariales</taxon>
        <taxon>Lasiosphaeriaceae</taxon>
        <taxon>Cercophora</taxon>
    </lineage>
</organism>
<feature type="transmembrane region" description="Helical" evidence="3">
    <location>
        <begin position="156"/>
        <end position="174"/>
    </location>
</feature>
<dbReference type="AlphaFoldDB" id="A0AAE0J669"/>
<keyword evidence="3" id="KW-1133">Transmembrane helix</keyword>
<feature type="domain" description="C2H2-type" evidence="4">
    <location>
        <begin position="445"/>
        <end position="481"/>
    </location>
</feature>
<proteinExistence type="predicted"/>
<comment type="caution">
    <text evidence="5">The sequence shown here is derived from an EMBL/GenBank/DDBJ whole genome shotgun (WGS) entry which is preliminary data.</text>
</comment>
<dbReference type="PROSITE" id="PS50157">
    <property type="entry name" value="ZINC_FINGER_C2H2_2"/>
    <property type="match status" value="1"/>
</dbReference>
<keyword evidence="1" id="KW-0479">Metal-binding</keyword>
<feature type="transmembrane region" description="Helical" evidence="3">
    <location>
        <begin position="55"/>
        <end position="82"/>
    </location>
</feature>
<feature type="compositionally biased region" description="Basic and acidic residues" evidence="2">
    <location>
        <begin position="395"/>
        <end position="404"/>
    </location>
</feature>